<name>A0AA38HCC7_9TREE</name>
<dbReference type="GeneID" id="77727950"/>
<sequence>MFPTRILFGLAAALGVAQAARTVTLTYKGGAANLVTFDGNPDTNAIKIDIEPNGDLEYHESFKFKVKPDGKRGWANCQVDGTWQAGVNDDLVEFRISDDPNYWGVAQPLLYVTSKIVKGESRDLRPGDERAAPSEFAHSTYCQVRSSSSPINQEIIKVSSCPINQDPSDARPSMLSPRILFGLAAILGLAQATARTVELRYKGDAKNLITFDGKPEANVISIPIEENGDLKEHQTFRFKLKEIRGTRKETECEVNGTWGTAGDIVVFDINDQPDIWVTPCSRTGGFRGSLLEINRNELTTRLERRD</sequence>
<keyword evidence="1" id="KW-0732">Signal</keyword>
<evidence type="ECO:0008006" key="4">
    <source>
        <dbReference type="Google" id="ProtNLM"/>
    </source>
</evidence>
<comment type="caution">
    <text evidence="2">The sequence shown here is derived from an EMBL/GenBank/DDBJ whole genome shotgun (WGS) entry which is preliminary data.</text>
</comment>
<feature type="chain" id="PRO_5041381749" description="PLAT domain-containing protein" evidence="1">
    <location>
        <begin position="20"/>
        <end position="306"/>
    </location>
</feature>
<proteinExistence type="predicted"/>
<dbReference type="EMBL" id="JAKWFO010000005">
    <property type="protein sequence ID" value="KAI9636369.1"/>
    <property type="molecule type" value="Genomic_DNA"/>
</dbReference>
<protein>
    <recommendedName>
        <fullName evidence="4">PLAT domain-containing protein</fullName>
    </recommendedName>
</protein>
<organism evidence="2 3">
    <name type="scientific">Dioszegia hungarica</name>
    <dbReference type="NCBI Taxonomy" id="4972"/>
    <lineage>
        <taxon>Eukaryota</taxon>
        <taxon>Fungi</taxon>
        <taxon>Dikarya</taxon>
        <taxon>Basidiomycota</taxon>
        <taxon>Agaricomycotina</taxon>
        <taxon>Tremellomycetes</taxon>
        <taxon>Tremellales</taxon>
        <taxon>Bulleribasidiaceae</taxon>
        <taxon>Dioszegia</taxon>
    </lineage>
</organism>
<accession>A0AA38HCC7</accession>
<dbReference type="RefSeq" id="XP_052946146.1">
    <property type="nucleotide sequence ID" value="XM_053088745.1"/>
</dbReference>
<feature type="signal peptide" evidence="1">
    <location>
        <begin position="1"/>
        <end position="19"/>
    </location>
</feature>
<evidence type="ECO:0000313" key="3">
    <source>
        <dbReference type="Proteomes" id="UP001164286"/>
    </source>
</evidence>
<evidence type="ECO:0000313" key="2">
    <source>
        <dbReference type="EMBL" id="KAI9636369.1"/>
    </source>
</evidence>
<gene>
    <name evidence="2" type="ORF">MKK02DRAFT_33579</name>
</gene>
<keyword evidence="3" id="KW-1185">Reference proteome</keyword>
<dbReference type="AlphaFoldDB" id="A0AA38HCC7"/>
<dbReference type="Proteomes" id="UP001164286">
    <property type="component" value="Unassembled WGS sequence"/>
</dbReference>
<reference evidence="2" key="1">
    <citation type="journal article" date="2022" name="G3 (Bethesda)">
        <title>High quality genome of the basidiomycete yeast Dioszegia hungarica PDD-24b-2 isolated from cloud water.</title>
        <authorList>
            <person name="Jarrige D."/>
            <person name="Haridas S."/>
            <person name="Bleykasten-Grosshans C."/>
            <person name="Joly M."/>
            <person name="Nadalig T."/>
            <person name="Sancelme M."/>
            <person name="Vuilleumier S."/>
            <person name="Grigoriev I.V."/>
            <person name="Amato P."/>
            <person name="Bringel F."/>
        </authorList>
    </citation>
    <scope>NUCLEOTIDE SEQUENCE</scope>
    <source>
        <strain evidence="2">PDD-24b-2</strain>
    </source>
</reference>
<evidence type="ECO:0000256" key="1">
    <source>
        <dbReference type="SAM" id="SignalP"/>
    </source>
</evidence>